<evidence type="ECO:0000256" key="9">
    <source>
        <dbReference type="ARBA" id="ARBA00023015"/>
    </source>
</evidence>
<dbReference type="PANTHER" id="PTHR45364:SF11">
    <property type="entry name" value="HISTONE DEACETYLASE 9"/>
    <property type="match status" value="1"/>
</dbReference>
<dbReference type="InterPro" id="IPR023696">
    <property type="entry name" value="Ureohydrolase_dom_sf"/>
</dbReference>
<proteinExistence type="inferred from homology"/>
<feature type="compositionally biased region" description="Low complexity" evidence="15">
    <location>
        <begin position="501"/>
        <end position="512"/>
    </location>
</feature>
<feature type="region of interest" description="Disordered" evidence="15">
    <location>
        <begin position="366"/>
        <end position="457"/>
    </location>
</feature>
<dbReference type="Pfam" id="PF00850">
    <property type="entry name" value="Hist_deacetyl"/>
    <property type="match status" value="1"/>
</dbReference>
<evidence type="ECO:0000256" key="1">
    <source>
        <dbReference type="ARBA" id="ARBA00004123"/>
    </source>
</evidence>
<evidence type="ECO:0000256" key="2">
    <source>
        <dbReference type="ARBA" id="ARBA00007738"/>
    </source>
</evidence>
<feature type="compositionally biased region" description="Basic and acidic residues" evidence="15">
    <location>
        <begin position="442"/>
        <end position="456"/>
    </location>
</feature>
<comment type="catalytic activity">
    <reaction evidence="12">
        <text>N(6)-acetyl-L-lysyl-[histone] + H2O = L-lysyl-[histone] + acetate</text>
        <dbReference type="Rhea" id="RHEA:58196"/>
        <dbReference type="Rhea" id="RHEA-COMP:9845"/>
        <dbReference type="Rhea" id="RHEA-COMP:11338"/>
        <dbReference type="ChEBI" id="CHEBI:15377"/>
        <dbReference type="ChEBI" id="CHEBI:29969"/>
        <dbReference type="ChEBI" id="CHEBI:30089"/>
        <dbReference type="ChEBI" id="CHEBI:61930"/>
        <dbReference type="EC" id="3.5.1.98"/>
    </reaction>
</comment>
<reference evidence="17" key="1">
    <citation type="journal article" date="2019" name="PeerJ">
        <title>Genes of the pig, Sus scrofa, reconstructed with EvidentialGene.</title>
        <authorList>
            <person name="Gilbert D.G."/>
        </authorList>
    </citation>
    <scope>NUCLEOTIDE SEQUENCE</scope>
</reference>
<evidence type="ECO:0000313" key="17">
    <source>
        <dbReference type="EMBL" id="HDA68311.1"/>
    </source>
</evidence>
<feature type="binding site" evidence="14">
    <location>
        <position position="552"/>
    </location>
    <ligand>
        <name>Zn(2+)</name>
        <dbReference type="ChEBI" id="CHEBI:29105"/>
    </ligand>
</feature>
<dbReference type="EMBL" id="DQIR01119423">
    <property type="protein sequence ID" value="HDA74899.1"/>
    <property type="molecule type" value="Transcribed_RNA"/>
</dbReference>
<dbReference type="GO" id="GO:0046872">
    <property type="term" value="F:metal ion binding"/>
    <property type="evidence" value="ECO:0007669"/>
    <property type="project" value="UniProtKB-KW"/>
</dbReference>
<comment type="subcellular location">
    <subcellularLocation>
        <location evidence="1 12">Nucleus</location>
    </subcellularLocation>
</comment>
<keyword evidence="7 14" id="KW-0862">Zinc</keyword>
<feature type="region of interest" description="Disordered" evidence="15">
    <location>
        <begin position="478"/>
        <end position="536"/>
    </location>
</feature>
<keyword evidence="10 12" id="KW-0804">Transcription</keyword>
<dbReference type="InterPro" id="IPR037138">
    <property type="entry name" value="His_deacetylse_dom_sf"/>
</dbReference>
<feature type="binding site" evidence="14">
    <location>
        <position position="554"/>
    </location>
    <ligand>
        <name>Zn(2+)</name>
        <dbReference type="ChEBI" id="CHEBI:29105"/>
    </ligand>
</feature>
<feature type="compositionally biased region" description="Basic and acidic residues" evidence="15">
    <location>
        <begin position="195"/>
        <end position="209"/>
    </location>
</feature>
<evidence type="ECO:0000256" key="10">
    <source>
        <dbReference type="ARBA" id="ARBA00023163"/>
    </source>
</evidence>
<dbReference type="PIRSF" id="PIRSF037911">
    <property type="entry name" value="HDAC_II_euk"/>
    <property type="match status" value="1"/>
</dbReference>
<evidence type="ECO:0000256" key="3">
    <source>
        <dbReference type="ARBA" id="ARBA00012111"/>
    </source>
</evidence>
<feature type="compositionally biased region" description="Low complexity" evidence="15">
    <location>
        <begin position="225"/>
        <end position="240"/>
    </location>
</feature>
<evidence type="ECO:0000256" key="13">
    <source>
        <dbReference type="PIRSR" id="PIRSR037911-1"/>
    </source>
</evidence>
<keyword evidence="11" id="KW-0539">Nucleus</keyword>
<feature type="compositionally biased region" description="Polar residues" evidence="15">
    <location>
        <begin position="527"/>
        <end position="536"/>
    </location>
</feature>
<keyword evidence="8 12" id="KW-0156">Chromatin regulator</keyword>
<dbReference type="EMBL" id="DQIR01112835">
    <property type="protein sequence ID" value="HDA68311.1"/>
    <property type="molecule type" value="Transcribed_RNA"/>
</dbReference>
<dbReference type="AlphaFoldDB" id="A0A480L3B8"/>
<dbReference type="PRINTS" id="PR01270">
    <property type="entry name" value="HDASUPER"/>
</dbReference>
<dbReference type="InterPro" id="IPR046949">
    <property type="entry name" value="HDAC4/5/7/9"/>
</dbReference>
<evidence type="ECO:0000256" key="6">
    <source>
        <dbReference type="ARBA" id="ARBA00022801"/>
    </source>
</evidence>
<dbReference type="GO" id="GO:0141221">
    <property type="term" value="F:histone deacetylase activity, hydrolytic mechanism"/>
    <property type="evidence" value="ECO:0007669"/>
    <property type="project" value="UniProtKB-EC"/>
</dbReference>
<feature type="region of interest" description="Disordered" evidence="15">
    <location>
        <begin position="1"/>
        <end position="63"/>
    </location>
</feature>
<organism evidence="17">
    <name type="scientific">Sus scrofa</name>
    <name type="common">Pig</name>
    <dbReference type="NCBI Taxonomy" id="9823"/>
    <lineage>
        <taxon>Eukaryota</taxon>
        <taxon>Metazoa</taxon>
        <taxon>Chordata</taxon>
        <taxon>Craniata</taxon>
        <taxon>Vertebrata</taxon>
        <taxon>Euteleostomi</taxon>
        <taxon>Mammalia</taxon>
        <taxon>Eutheria</taxon>
        <taxon>Laurasiatheria</taxon>
        <taxon>Artiodactyla</taxon>
        <taxon>Suina</taxon>
        <taxon>Suidae</taxon>
        <taxon>Sus</taxon>
    </lineage>
</organism>
<protein>
    <recommendedName>
        <fullName evidence="3 12">Histone deacetylase</fullName>
        <ecNumber evidence="3 12">3.5.1.98</ecNumber>
    </recommendedName>
</protein>
<dbReference type="EC" id="3.5.1.98" evidence="3 12"/>
<evidence type="ECO:0000256" key="7">
    <source>
        <dbReference type="ARBA" id="ARBA00022833"/>
    </source>
</evidence>
<dbReference type="Gene3D" id="3.40.800.20">
    <property type="entry name" value="Histone deacetylase domain"/>
    <property type="match status" value="1"/>
</dbReference>
<evidence type="ECO:0000256" key="14">
    <source>
        <dbReference type="PIRSR" id="PIRSR037911-2"/>
    </source>
</evidence>
<feature type="domain" description="Histone deacetylase" evidence="16">
    <location>
        <begin position="560"/>
        <end position="801"/>
    </location>
</feature>
<dbReference type="InterPro" id="IPR000286">
    <property type="entry name" value="HDACs"/>
</dbReference>
<sequence>MHNPGADGTQVSPGAHGPSLPGTGCPRPRTDTPGPQPQPMDLRVGQRPLVEPPPEPSLLALQHTQRLPHHLFLGAVQPQRSVEPMRVGQQEQELRQLLNKDKSKRSAVASSVVKQKLAEVILKKQQAALEKTVHPNSPSVPYRTLEPLETEGAARSMLSSFLPPVPSLPSDPPEHFPLRKTVSEPNLKLRYKPKKSLERRKNPLLRKESAPPSLRRRPAETLGDSSPSSSSTPASGCSSPNDSEHGPNPVLGSEALLGQRLRLQETSLAPFALLPTITLGLPAPARADGDRRTHPTLGPRGPVLGSPHAPLFLPHGLEPEAGGPLPSRLQPILLLDPSVSHAPLLTVPGLGPLPFHFAQSLMTSERLSGSGLHRPLSRTRSEPLPPSAPLGALQPRLERLKPHVQLIKRPAKPSEKPRLRQIPSAEDLETDAGGLGPVGEDGLEHRESSHGQHEARGPVPLQQHQQVFLWEQQRLAGRLPRGGAGDPVLLPLAQGGHRPLSRAQSSPAAPASLPTPEPPSQARVLPSSETPTRTLPFTTGLVYDSVMLKHQCSCGDNSRHPEHAGRIQSIWSRLLERGLRSQCESLRGRKASLEELQSVHSERHVLLYGTNPLSRLKLDNGKLAGLLAQRMFVMLPCGGVGVDTDTIWNELHSSNAARWAAGSVTDLAFKVASRELKNGFAVVRPPGHHADHSTAMGFCFFNSVAIACRQLQQQGKAGKILIVDWDVHHGNGTQQTFYQDPSVLYISLHRHDDGNFFPGSGAVDEVGAGSGEGFNVNVAWAGGLDPPMGDPEYLAAFRSVLWEPSKATLSCPLSQQCQVGGDQVACQPDLIQLLDVIGQPQSGPVDRDKGKGTVTLASTASCPCGKKGPREEKVEGCFVTSRIPESPC</sequence>
<comment type="function">
    <text evidence="12">Responsible for the deacetylation of lysine residues on the N-terminal part of the core histones (H2A, H2B, H3 and H4). Histone deacetylation gives a tag for epigenetic repression and plays an important role in transcriptional regulation, cell cycle progression and developmental events.</text>
</comment>
<feature type="active site" evidence="13">
    <location>
        <position position="689"/>
    </location>
</feature>
<evidence type="ECO:0000256" key="5">
    <source>
        <dbReference type="ARBA" id="ARBA00022723"/>
    </source>
</evidence>
<dbReference type="GO" id="GO:0005634">
    <property type="term" value="C:nucleus"/>
    <property type="evidence" value="ECO:0007669"/>
    <property type="project" value="UniProtKB-SubCell"/>
</dbReference>
<keyword evidence="6 12" id="KW-0378">Hydrolase</keyword>
<dbReference type="InterPro" id="IPR023801">
    <property type="entry name" value="His_deacetylse_dom"/>
</dbReference>
<name>A0A480L3B8_PIG</name>
<keyword evidence="4 12" id="KW-0678">Repressor</keyword>
<feature type="region of interest" description="Disordered" evidence="15">
    <location>
        <begin position="164"/>
        <end position="252"/>
    </location>
</feature>
<accession>A0A480L3B8</accession>
<evidence type="ECO:0000259" key="16">
    <source>
        <dbReference type="Pfam" id="PF00850"/>
    </source>
</evidence>
<dbReference type="GO" id="GO:0000122">
    <property type="term" value="P:negative regulation of transcription by RNA polymerase II"/>
    <property type="evidence" value="ECO:0007669"/>
    <property type="project" value="InterPro"/>
</dbReference>
<evidence type="ECO:0000256" key="8">
    <source>
        <dbReference type="ARBA" id="ARBA00022853"/>
    </source>
</evidence>
<feature type="binding site" evidence="14">
    <location>
        <position position="560"/>
    </location>
    <ligand>
        <name>Zn(2+)</name>
        <dbReference type="ChEBI" id="CHEBI:29105"/>
    </ligand>
</feature>
<evidence type="ECO:0000256" key="12">
    <source>
        <dbReference type="PIRNR" id="PIRNR037911"/>
    </source>
</evidence>
<feature type="binding site" evidence="14">
    <location>
        <position position="637"/>
    </location>
    <ligand>
        <name>Zn(2+)</name>
        <dbReference type="ChEBI" id="CHEBI:29105"/>
    </ligand>
</feature>
<keyword evidence="5 14" id="KW-0479">Metal-binding</keyword>
<keyword evidence="9 12" id="KW-0805">Transcription regulation</keyword>
<comment type="similarity">
    <text evidence="2 12">Belongs to the histone deacetylase family. HD type 2 subfamily.</text>
</comment>
<dbReference type="SUPFAM" id="SSF52768">
    <property type="entry name" value="Arginase/deacetylase"/>
    <property type="match status" value="1"/>
</dbReference>
<evidence type="ECO:0000256" key="11">
    <source>
        <dbReference type="ARBA" id="ARBA00023242"/>
    </source>
</evidence>
<dbReference type="PANTHER" id="PTHR45364">
    <property type="entry name" value="HISTONE DEACETYLASE 9-RELATED"/>
    <property type="match status" value="1"/>
</dbReference>
<evidence type="ECO:0000256" key="4">
    <source>
        <dbReference type="ARBA" id="ARBA00022491"/>
    </source>
</evidence>
<evidence type="ECO:0000256" key="15">
    <source>
        <dbReference type="SAM" id="MobiDB-lite"/>
    </source>
</evidence>